<feature type="signal peptide" evidence="1">
    <location>
        <begin position="1"/>
        <end position="16"/>
    </location>
</feature>
<dbReference type="Proteomes" id="UP000288716">
    <property type="component" value="Unassembled WGS sequence"/>
</dbReference>
<feature type="chain" id="PRO_5019460495" description="Aminopeptidase N-like N-terminal domain-containing protein" evidence="1">
    <location>
        <begin position="17"/>
        <end position="98"/>
    </location>
</feature>
<feature type="non-terminal residue" evidence="3">
    <location>
        <position position="98"/>
    </location>
</feature>
<dbReference type="EMBL" id="NCKV01048112">
    <property type="protein sequence ID" value="RWS13795.1"/>
    <property type="molecule type" value="Genomic_DNA"/>
</dbReference>
<dbReference type="Gene3D" id="2.60.40.1730">
    <property type="entry name" value="tricorn interacting facor f3 domain"/>
    <property type="match status" value="1"/>
</dbReference>
<keyword evidence="1" id="KW-0732">Signal</keyword>
<evidence type="ECO:0000313" key="4">
    <source>
        <dbReference type="Proteomes" id="UP000288716"/>
    </source>
</evidence>
<dbReference type="SUPFAM" id="SSF63737">
    <property type="entry name" value="Leukotriene A4 hydrolase N-terminal domain"/>
    <property type="match status" value="1"/>
</dbReference>
<sequence>MFVFILLFLILHSISAAETCGKKDFFRLTTDVYPIHYDMQIRQDLEKLTFTAIEIIHIEIKSKTSKIKLHSFELNITSVTLDGNIDASVSYCCGSTTI</sequence>
<evidence type="ECO:0000256" key="1">
    <source>
        <dbReference type="SAM" id="SignalP"/>
    </source>
</evidence>
<keyword evidence="4" id="KW-1185">Reference proteome</keyword>
<dbReference type="InterPro" id="IPR042097">
    <property type="entry name" value="Aminopeptidase_N-like_N_sf"/>
</dbReference>
<dbReference type="OrthoDB" id="5775594at2759"/>
<dbReference type="VEuPathDB" id="VectorBase:LDEU014032"/>
<gene>
    <name evidence="3" type="ORF">B4U80_14706</name>
</gene>
<proteinExistence type="predicted"/>
<protein>
    <recommendedName>
        <fullName evidence="2">Aminopeptidase N-like N-terminal domain-containing protein</fullName>
    </recommendedName>
</protein>
<dbReference type="Pfam" id="PF17900">
    <property type="entry name" value="Peptidase_M1_N"/>
    <property type="match status" value="1"/>
</dbReference>
<name>A0A443REV3_9ACAR</name>
<accession>A0A443REV3</accession>
<evidence type="ECO:0000313" key="3">
    <source>
        <dbReference type="EMBL" id="RWS13795.1"/>
    </source>
</evidence>
<dbReference type="InterPro" id="IPR045357">
    <property type="entry name" value="Aminopeptidase_N-like_N"/>
</dbReference>
<comment type="caution">
    <text evidence="3">The sequence shown here is derived from an EMBL/GenBank/DDBJ whole genome shotgun (WGS) entry which is preliminary data.</text>
</comment>
<dbReference type="AlphaFoldDB" id="A0A443REV3"/>
<evidence type="ECO:0000259" key="2">
    <source>
        <dbReference type="Pfam" id="PF17900"/>
    </source>
</evidence>
<organism evidence="3 4">
    <name type="scientific">Leptotrombidium deliense</name>
    <dbReference type="NCBI Taxonomy" id="299467"/>
    <lineage>
        <taxon>Eukaryota</taxon>
        <taxon>Metazoa</taxon>
        <taxon>Ecdysozoa</taxon>
        <taxon>Arthropoda</taxon>
        <taxon>Chelicerata</taxon>
        <taxon>Arachnida</taxon>
        <taxon>Acari</taxon>
        <taxon>Acariformes</taxon>
        <taxon>Trombidiformes</taxon>
        <taxon>Prostigmata</taxon>
        <taxon>Anystina</taxon>
        <taxon>Parasitengona</taxon>
        <taxon>Trombiculoidea</taxon>
        <taxon>Trombiculidae</taxon>
        <taxon>Leptotrombidium</taxon>
    </lineage>
</organism>
<reference evidence="3 4" key="1">
    <citation type="journal article" date="2018" name="Gigascience">
        <title>Genomes of trombidid mites reveal novel predicted allergens and laterally-transferred genes associated with secondary metabolism.</title>
        <authorList>
            <person name="Dong X."/>
            <person name="Chaisiri K."/>
            <person name="Xia D."/>
            <person name="Armstrong S.D."/>
            <person name="Fang Y."/>
            <person name="Donnelly M.J."/>
            <person name="Kadowaki T."/>
            <person name="McGarry J.W."/>
            <person name="Darby A.C."/>
            <person name="Makepeace B.L."/>
        </authorList>
    </citation>
    <scope>NUCLEOTIDE SEQUENCE [LARGE SCALE GENOMIC DNA]</scope>
    <source>
        <strain evidence="3">UoL-UT</strain>
    </source>
</reference>
<feature type="domain" description="Aminopeptidase N-like N-terminal" evidence="2">
    <location>
        <begin position="34"/>
        <end position="84"/>
    </location>
</feature>